<evidence type="ECO:0000256" key="3">
    <source>
        <dbReference type="SAM" id="SignalP"/>
    </source>
</evidence>
<evidence type="ECO:0000313" key="5">
    <source>
        <dbReference type="Proteomes" id="UP000000305"/>
    </source>
</evidence>
<name>E9H336_DAPPU</name>
<dbReference type="GO" id="GO:0042302">
    <property type="term" value="F:structural constituent of cuticle"/>
    <property type="evidence" value="ECO:0007669"/>
    <property type="project" value="UniProtKB-UniRule"/>
</dbReference>
<dbReference type="OrthoDB" id="6425109at2759"/>
<dbReference type="HOGENOM" id="CLU_075165_4_1_1"/>
<accession>E9H336</accession>
<evidence type="ECO:0000256" key="1">
    <source>
        <dbReference type="ARBA" id="ARBA00022460"/>
    </source>
</evidence>
<evidence type="ECO:0000256" key="2">
    <source>
        <dbReference type="PROSITE-ProRule" id="PRU00497"/>
    </source>
</evidence>
<dbReference type="Proteomes" id="UP000000305">
    <property type="component" value="Unassembled WGS sequence"/>
</dbReference>
<dbReference type="InterPro" id="IPR000618">
    <property type="entry name" value="Insect_cuticle"/>
</dbReference>
<evidence type="ECO:0008006" key="6">
    <source>
        <dbReference type="Google" id="ProtNLM"/>
    </source>
</evidence>
<reference evidence="4 5" key="1">
    <citation type="journal article" date="2011" name="Science">
        <title>The ecoresponsive genome of Daphnia pulex.</title>
        <authorList>
            <person name="Colbourne J.K."/>
            <person name="Pfrender M.E."/>
            <person name="Gilbert D."/>
            <person name="Thomas W.K."/>
            <person name="Tucker A."/>
            <person name="Oakley T.H."/>
            <person name="Tokishita S."/>
            <person name="Aerts A."/>
            <person name="Arnold G.J."/>
            <person name="Basu M.K."/>
            <person name="Bauer D.J."/>
            <person name="Caceres C.E."/>
            <person name="Carmel L."/>
            <person name="Casola C."/>
            <person name="Choi J.H."/>
            <person name="Detter J.C."/>
            <person name="Dong Q."/>
            <person name="Dusheyko S."/>
            <person name="Eads B.D."/>
            <person name="Frohlich T."/>
            <person name="Geiler-Samerotte K.A."/>
            <person name="Gerlach D."/>
            <person name="Hatcher P."/>
            <person name="Jogdeo S."/>
            <person name="Krijgsveld J."/>
            <person name="Kriventseva E.V."/>
            <person name="Kultz D."/>
            <person name="Laforsch C."/>
            <person name="Lindquist E."/>
            <person name="Lopez J."/>
            <person name="Manak J.R."/>
            <person name="Muller J."/>
            <person name="Pangilinan J."/>
            <person name="Patwardhan R.P."/>
            <person name="Pitluck S."/>
            <person name="Pritham E.J."/>
            <person name="Rechtsteiner A."/>
            <person name="Rho M."/>
            <person name="Rogozin I.B."/>
            <person name="Sakarya O."/>
            <person name="Salamov A."/>
            <person name="Schaack S."/>
            <person name="Shapiro H."/>
            <person name="Shiga Y."/>
            <person name="Skalitzky C."/>
            <person name="Smith Z."/>
            <person name="Souvorov A."/>
            <person name="Sung W."/>
            <person name="Tang Z."/>
            <person name="Tsuchiya D."/>
            <person name="Tu H."/>
            <person name="Vos H."/>
            <person name="Wang M."/>
            <person name="Wolf Y.I."/>
            <person name="Yamagata H."/>
            <person name="Yamada T."/>
            <person name="Ye Y."/>
            <person name="Shaw J.R."/>
            <person name="Andrews J."/>
            <person name="Crease T.J."/>
            <person name="Tang H."/>
            <person name="Lucas S.M."/>
            <person name="Robertson H.M."/>
            <person name="Bork P."/>
            <person name="Koonin E.V."/>
            <person name="Zdobnov E.M."/>
            <person name="Grigoriev I.V."/>
            <person name="Lynch M."/>
            <person name="Boore J.L."/>
        </authorList>
    </citation>
    <scope>NUCLEOTIDE SEQUENCE [LARGE SCALE GENOMIC DNA]</scope>
</reference>
<keyword evidence="1 2" id="KW-0193">Cuticle</keyword>
<dbReference type="STRING" id="6669.E9H336"/>
<dbReference type="KEGG" id="dpx:DAPPUDRAFT_324898"/>
<dbReference type="Pfam" id="PF00379">
    <property type="entry name" value="Chitin_bind_4"/>
    <property type="match status" value="1"/>
</dbReference>
<dbReference type="InterPro" id="IPR051217">
    <property type="entry name" value="Insect_Cuticle_Struc_Prot"/>
</dbReference>
<dbReference type="PANTHER" id="PTHR12236">
    <property type="entry name" value="STRUCTURAL CONTITUENT OF CUTICLE"/>
    <property type="match status" value="1"/>
</dbReference>
<dbReference type="PhylomeDB" id="E9H336"/>
<dbReference type="EMBL" id="GL732587">
    <property type="protein sequence ID" value="EFX73905.1"/>
    <property type="molecule type" value="Genomic_DNA"/>
</dbReference>
<dbReference type="InterPro" id="IPR031311">
    <property type="entry name" value="CHIT_BIND_RR_consensus"/>
</dbReference>
<dbReference type="PROSITE" id="PS00233">
    <property type="entry name" value="CHIT_BIND_RR_1"/>
    <property type="match status" value="1"/>
</dbReference>
<keyword evidence="3" id="KW-0732">Signal</keyword>
<protein>
    <recommendedName>
        <fullName evidence="6">Cuticle protein</fullName>
    </recommendedName>
</protein>
<keyword evidence="5" id="KW-1185">Reference proteome</keyword>
<feature type="chain" id="PRO_5012497423" description="Cuticle protein" evidence="3">
    <location>
        <begin position="16"/>
        <end position="168"/>
    </location>
</feature>
<feature type="signal peptide" evidence="3">
    <location>
        <begin position="1"/>
        <end position="15"/>
    </location>
</feature>
<dbReference type="PROSITE" id="PS51155">
    <property type="entry name" value="CHIT_BIND_RR_2"/>
    <property type="match status" value="1"/>
</dbReference>
<dbReference type="AlphaFoldDB" id="E9H336"/>
<dbReference type="eggNOG" id="ENOG502S4KI">
    <property type="taxonomic scope" value="Eukaryota"/>
</dbReference>
<dbReference type="InParanoid" id="E9H336"/>
<evidence type="ECO:0000313" key="4">
    <source>
        <dbReference type="EMBL" id="EFX73905.1"/>
    </source>
</evidence>
<sequence>MKFFIFAALVSVAVAKSAYTAPSYAAPATQAYSAPAYSAPMYSSPSYETHYVAQPYSFDWAVKEAGYYNDNLDYSHSESSDGKVTTGTYRVVLPDGRTQIVTYRADSYGYVADVKYEGEAKYSEYKTASYATPSYSAPRANVYSAPVYNAPTMAAPVYSAPAQRVSEY</sequence>
<gene>
    <name evidence="4" type="ORF">DAPPUDRAFT_324898</name>
</gene>
<proteinExistence type="predicted"/>
<organism evidence="4 5">
    <name type="scientific">Daphnia pulex</name>
    <name type="common">Water flea</name>
    <dbReference type="NCBI Taxonomy" id="6669"/>
    <lineage>
        <taxon>Eukaryota</taxon>
        <taxon>Metazoa</taxon>
        <taxon>Ecdysozoa</taxon>
        <taxon>Arthropoda</taxon>
        <taxon>Crustacea</taxon>
        <taxon>Branchiopoda</taxon>
        <taxon>Diplostraca</taxon>
        <taxon>Cladocera</taxon>
        <taxon>Anomopoda</taxon>
        <taxon>Daphniidae</taxon>
        <taxon>Daphnia</taxon>
    </lineage>
</organism>
<dbReference type="PANTHER" id="PTHR12236:SF79">
    <property type="entry name" value="CUTICULAR PROTEIN 50CB-RELATED"/>
    <property type="match status" value="1"/>
</dbReference>
<dbReference type="GO" id="GO:0031012">
    <property type="term" value="C:extracellular matrix"/>
    <property type="evidence" value="ECO:0000318"/>
    <property type="project" value="GO_Central"/>
</dbReference>